<dbReference type="OrthoDB" id="107372at2759"/>
<comment type="similarity">
    <text evidence="3 16">Belongs to the pex2/pex10/pex12 family.</text>
</comment>
<comment type="function">
    <text evidence="16">Component of a retrotranslocation channel required for peroxisome organization by mediating export of the PEX5 receptor from peroxisomes to the cytosol, thereby promoting PEX5 recycling.</text>
</comment>
<name>A0A1Y2HH04_9FUNG</name>
<comment type="subcellular location">
    <subcellularLocation>
        <location evidence="1">Peroxisome membrane</location>
        <topology evidence="1">Multi-pass membrane protein</topology>
    </subcellularLocation>
</comment>
<dbReference type="GO" id="GO:0004842">
    <property type="term" value="F:ubiquitin-protein transferase activity"/>
    <property type="evidence" value="ECO:0007669"/>
    <property type="project" value="TreeGrafter"/>
</dbReference>
<dbReference type="InterPro" id="IPR017375">
    <property type="entry name" value="PEX12"/>
</dbReference>
<dbReference type="GO" id="GO:1990429">
    <property type="term" value="C:peroxisomal importomer complex"/>
    <property type="evidence" value="ECO:0007669"/>
    <property type="project" value="TreeGrafter"/>
</dbReference>
<reference evidence="19 20" key="1">
    <citation type="submission" date="2016-07" db="EMBL/GenBank/DDBJ databases">
        <title>Pervasive Adenine N6-methylation of Active Genes in Fungi.</title>
        <authorList>
            <consortium name="DOE Joint Genome Institute"/>
            <person name="Mondo S.J."/>
            <person name="Dannebaum R.O."/>
            <person name="Kuo R.C."/>
            <person name="Labutti K."/>
            <person name="Haridas S."/>
            <person name="Kuo A."/>
            <person name="Salamov A."/>
            <person name="Ahrendt S.R."/>
            <person name="Lipzen A."/>
            <person name="Sullivan W."/>
            <person name="Andreopoulos W.B."/>
            <person name="Clum A."/>
            <person name="Lindquist E."/>
            <person name="Daum C."/>
            <person name="Ramamoorthy G.K."/>
            <person name="Gryganskyi A."/>
            <person name="Culley D."/>
            <person name="Magnuson J.K."/>
            <person name="James T.Y."/>
            <person name="O'Malley M.A."/>
            <person name="Stajich J.E."/>
            <person name="Spatafora J.W."/>
            <person name="Visel A."/>
            <person name="Grigoriev I.V."/>
        </authorList>
    </citation>
    <scope>NUCLEOTIDE SEQUENCE [LARGE SCALE GENOMIC DNA]</scope>
    <source>
        <strain evidence="19 20">PL171</strain>
    </source>
</reference>
<evidence type="ECO:0000256" key="9">
    <source>
        <dbReference type="ARBA" id="ARBA00022833"/>
    </source>
</evidence>
<evidence type="ECO:0000256" key="8">
    <source>
        <dbReference type="ARBA" id="ARBA00022771"/>
    </source>
</evidence>
<comment type="subunit">
    <text evidence="15">Component of the PEX2-PEX10-PEX12 retrotranslocation channel, composed of PEX2, PEX10 and PEX12.</text>
</comment>
<dbReference type="GO" id="GO:0008270">
    <property type="term" value="F:zinc ion binding"/>
    <property type="evidence" value="ECO:0007669"/>
    <property type="project" value="UniProtKB-KW"/>
</dbReference>
<evidence type="ECO:0000256" key="2">
    <source>
        <dbReference type="ARBA" id="ARBA00004906"/>
    </source>
</evidence>
<evidence type="ECO:0000256" key="14">
    <source>
        <dbReference type="ARBA" id="ARBA00029692"/>
    </source>
</evidence>
<gene>
    <name evidence="19" type="ORF">BCR44DRAFT_1514343</name>
</gene>
<keyword evidence="9" id="KW-0862">Zinc</keyword>
<comment type="caution">
    <text evidence="19">The sequence shown here is derived from an EMBL/GenBank/DDBJ whole genome shotgun (WGS) entry which is preliminary data.</text>
</comment>
<sequence>MDLLSNLSPSQASKPSVFELIAQEKLNALLSPALRYILATYAARYPRYLLRVLQYHDELFVVLMLIVQRHYLRVNKGSFAETFYGLKRARSEKHNRSSDLTPQNVRQSLFALVVAPYLKSKLDEAYAELLTEQGGGFLAEDDDDDEAGSDLDETLDGSPPSRTFRRQRWFKKMFVKVYPYVHLGYTSAHLAYQILYMFGLSRYYTPYLHWMGVEVKRLTPTDMRMIQRESSRPRTNPLAQGAHVALEFLKVSLPLSIFFYKFVDWFFTTDYAKQSKSTFKLPPPPAPVPPHPDGVGLPKSRSMCPVCKRAIVNPTALPTGYVYCYPCVFRVVDETGACPVTLRAVKLEQLRRIFQSDV</sequence>
<dbReference type="Pfam" id="PF04757">
    <property type="entry name" value="Pex2_Pex12"/>
    <property type="match status" value="1"/>
</dbReference>
<dbReference type="GO" id="GO:0005778">
    <property type="term" value="C:peroxisomal membrane"/>
    <property type="evidence" value="ECO:0007669"/>
    <property type="project" value="UniProtKB-SubCell"/>
</dbReference>
<accession>A0A1Y2HH04</accession>
<protein>
    <recommendedName>
        <fullName evidence="4 16">Peroxisome assembly protein 12</fullName>
    </recommendedName>
    <alternativeName>
        <fullName evidence="14 16">Peroxin-12</fullName>
    </alternativeName>
</protein>
<dbReference type="InterPro" id="IPR013083">
    <property type="entry name" value="Znf_RING/FYVE/PHD"/>
</dbReference>
<evidence type="ECO:0000256" key="3">
    <source>
        <dbReference type="ARBA" id="ARBA00008704"/>
    </source>
</evidence>
<dbReference type="EMBL" id="MCFL01000032">
    <property type="protein sequence ID" value="ORZ33878.1"/>
    <property type="molecule type" value="Genomic_DNA"/>
</dbReference>
<keyword evidence="11" id="KW-1133">Transmembrane helix</keyword>
<dbReference type="Proteomes" id="UP000193411">
    <property type="component" value="Unassembled WGS sequence"/>
</dbReference>
<dbReference type="GO" id="GO:0016562">
    <property type="term" value="P:protein import into peroxisome matrix, receptor recycling"/>
    <property type="evidence" value="ECO:0007669"/>
    <property type="project" value="UniProtKB-ARBA"/>
</dbReference>
<dbReference type="CDD" id="cd16451">
    <property type="entry name" value="mRING_PEX12"/>
    <property type="match status" value="1"/>
</dbReference>
<keyword evidence="10" id="KW-0653">Protein transport</keyword>
<keyword evidence="6" id="KW-0812">Transmembrane</keyword>
<evidence type="ECO:0000256" key="17">
    <source>
        <dbReference type="SAM" id="MobiDB-lite"/>
    </source>
</evidence>
<dbReference type="PIRSF" id="PIRSF038074">
    <property type="entry name" value="Peroxisome_assembly_p12"/>
    <property type="match status" value="1"/>
</dbReference>
<dbReference type="AlphaFoldDB" id="A0A1Y2HH04"/>
<dbReference type="GO" id="GO:0006513">
    <property type="term" value="P:protein monoubiquitination"/>
    <property type="evidence" value="ECO:0007669"/>
    <property type="project" value="TreeGrafter"/>
</dbReference>
<evidence type="ECO:0000256" key="16">
    <source>
        <dbReference type="PIRNR" id="PIRNR038074"/>
    </source>
</evidence>
<keyword evidence="12 16" id="KW-0472">Membrane</keyword>
<dbReference type="PANTHER" id="PTHR12888:SF0">
    <property type="entry name" value="PEROXISOME ASSEMBLY PROTEIN 12"/>
    <property type="match status" value="1"/>
</dbReference>
<dbReference type="STRING" id="765915.A0A1Y2HH04"/>
<evidence type="ECO:0000256" key="1">
    <source>
        <dbReference type="ARBA" id="ARBA00004585"/>
    </source>
</evidence>
<organism evidence="19 20">
    <name type="scientific">Catenaria anguillulae PL171</name>
    <dbReference type="NCBI Taxonomy" id="765915"/>
    <lineage>
        <taxon>Eukaryota</taxon>
        <taxon>Fungi</taxon>
        <taxon>Fungi incertae sedis</taxon>
        <taxon>Blastocladiomycota</taxon>
        <taxon>Blastocladiomycetes</taxon>
        <taxon>Blastocladiales</taxon>
        <taxon>Catenariaceae</taxon>
        <taxon>Catenaria</taxon>
    </lineage>
</organism>
<keyword evidence="8" id="KW-0863">Zinc-finger</keyword>
<keyword evidence="13 16" id="KW-0576">Peroxisome</keyword>
<comment type="pathway">
    <text evidence="2">Protein modification; protein ubiquitination.</text>
</comment>
<dbReference type="SUPFAM" id="SSF57850">
    <property type="entry name" value="RING/U-box"/>
    <property type="match status" value="1"/>
</dbReference>
<dbReference type="PANTHER" id="PTHR12888">
    <property type="entry name" value="PEROXISOME ASSEMBLY PROTEIN 12 PEROXIN-12"/>
    <property type="match status" value="1"/>
</dbReference>
<feature type="region of interest" description="Disordered" evidence="17">
    <location>
        <begin position="137"/>
        <end position="159"/>
    </location>
</feature>
<evidence type="ECO:0000313" key="20">
    <source>
        <dbReference type="Proteomes" id="UP000193411"/>
    </source>
</evidence>
<evidence type="ECO:0000256" key="7">
    <source>
        <dbReference type="ARBA" id="ARBA00022723"/>
    </source>
</evidence>
<evidence type="ECO:0000256" key="13">
    <source>
        <dbReference type="ARBA" id="ARBA00023140"/>
    </source>
</evidence>
<evidence type="ECO:0000256" key="6">
    <source>
        <dbReference type="ARBA" id="ARBA00022692"/>
    </source>
</evidence>
<evidence type="ECO:0000259" key="18">
    <source>
        <dbReference type="Pfam" id="PF04757"/>
    </source>
</evidence>
<feature type="compositionally biased region" description="Acidic residues" evidence="17">
    <location>
        <begin position="139"/>
        <end position="155"/>
    </location>
</feature>
<evidence type="ECO:0000313" key="19">
    <source>
        <dbReference type="EMBL" id="ORZ33878.1"/>
    </source>
</evidence>
<evidence type="ECO:0000256" key="4">
    <source>
        <dbReference type="ARBA" id="ARBA00018980"/>
    </source>
</evidence>
<evidence type="ECO:0000256" key="11">
    <source>
        <dbReference type="ARBA" id="ARBA00022989"/>
    </source>
</evidence>
<evidence type="ECO:0000256" key="10">
    <source>
        <dbReference type="ARBA" id="ARBA00022927"/>
    </source>
</evidence>
<evidence type="ECO:0000256" key="5">
    <source>
        <dbReference type="ARBA" id="ARBA00022448"/>
    </source>
</evidence>
<dbReference type="Gene3D" id="3.30.40.10">
    <property type="entry name" value="Zinc/RING finger domain, C3HC4 (zinc finger)"/>
    <property type="match status" value="1"/>
</dbReference>
<proteinExistence type="inferred from homology"/>
<keyword evidence="5" id="KW-0813">Transport</keyword>
<evidence type="ECO:0000256" key="15">
    <source>
        <dbReference type="ARBA" id="ARBA00034505"/>
    </source>
</evidence>
<keyword evidence="20" id="KW-1185">Reference proteome</keyword>
<keyword evidence="7" id="KW-0479">Metal-binding</keyword>
<evidence type="ECO:0000256" key="12">
    <source>
        <dbReference type="ARBA" id="ARBA00023136"/>
    </source>
</evidence>
<dbReference type="InterPro" id="IPR006845">
    <property type="entry name" value="Pex_N"/>
</dbReference>
<feature type="domain" description="Pex N-terminal" evidence="18">
    <location>
        <begin position="23"/>
        <end position="268"/>
    </location>
</feature>